<dbReference type="GO" id="GO:0000932">
    <property type="term" value="C:P-body"/>
    <property type="evidence" value="ECO:0007669"/>
    <property type="project" value="EnsemblFungi"/>
</dbReference>
<dbReference type="GO" id="GO:0006364">
    <property type="term" value="P:rRNA processing"/>
    <property type="evidence" value="ECO:0007669"/>
    <property type="project" value="EnsemblFungi"/>
</dbReference>
<evidence type="ECO:0000256" key="5">
    <source>
        <dbReference type="PIRNR" id="PIRNR006743"/>
    </source>
</evidence>
<dbReference type="InterPro" id="IPR027073">
    <property type="entry name" value="5_3_exoribonuclease"/>
</dbReference>
<comment type="subcellular location">
    <subcellularLocation>
        <location evidence="5">Cytoplasm</location>
    </subcellularLocation>
</comment>
<dbReference type="GO" id="GO:0016242">
    <property type="term" value="P:negative regulation of macroautophagy"/>
    <property type="evidence" value="ECO:0007669"/>
    <property type="project" value="EnsemblFungi"/>
</dbReference>
<dbReference type="EC" id="3.1.13.-" evidence="5"/>
<dbReference type="PANTHER" id="PTHR12341">
    <property type="entry name" value="5'-&gt;3' EXORIBONUCLEASE"/>
    <property type="match status" value="1"/>
</dbReference>
<feature type="domain" description="5'-3' exoribonuclease 1 D1" evidence="11">
    <location>
        <begin position="722"/>
        <end position="915"/>
    </location>
</feature>
<dbReference type="CDD" id="cd18673">
    <property type="entry name" value="PIN_XRN1-2-like"/>
    <property type="match status" value="1"/>
</dbReference>
<dbReference type="InterPro" id="IPR004859">
    <property type="entry name" value="Xrn1_N"/>
</dbReference>
<dbReference type="InterPro" id="IPR047007">
    <property type="entry name" value="XRN1_D1_sf"/>
</dbReference>
<dbReference type="GO" id="GO:0006995">
    <property type="term" value="P:cellular response to nitrogen starvation"/>
    <property type="evidence" value="ECO:0007669"/>
    <property type="project" value="EnsemblFungi"/>
</dbReference>
<evidence type="ECO:0000256" key="4">
    <source>
        <dbReference type="ARBA" id="ARBA00038299"/>
    </source>
</evidence>
<dbReference type="GO" id="GO:0031370">
    <property type="term" value="F:eukaryotic initiation factor 4G binding"/>
    <property type="evidence" value="ECO:0007669"/>
    <property type="project" value="EnsemblFungi"/>
</dbReference>
<evidence type="ECO:0000256" key="6">
    <source>
        <dbReference type="SAM" id="Coils"/>
    </source>
</evidence>
<dbReference type="GO" id="GO:0032968">
    <property type="term" value="P:positive regulation of transcription elongation by RNA polymerase II"/>
    <property type="evidence" value="ECO:0007669"/>
    <property type="project" value="EnsemblFungi"/>
</dbReference>
<dbReference type="Gene3D" id="1.25.40.1050">
    <property type="match status" value="1"/>
</dbReference>
<dbReference type="Pfam" id="PF18129">
    <property type="entry name" value="SH3_12"/>
    <property type="match status" value="1"/>
</dbReference>
<organism evidence="13 14">
    <name type="scientific">Lachancea dasiensis</name>
    <dbReference type="NCBI Taxonomy" id="1072105"/>
    <lineage>
        <taxon>Eukaryota</taxon>
        <taxon>Fungi</taxon>
        <taxon>Dikarya</taxon>
        <taxon>Ascomycota</taxon>
        <taxon>Saccharomycotina</taxon>
        <taxon>Saccharomycetes</taxon>
        <taxon>Saccharomycetales</taxon>
        <taxon>Saccharomycetaceae</taxon>
        <taxon>Lachancea</taxon>
    </lineage>
</organism>
<dbReference type="InterPro" id="IPR014722">
    <property type="entry name" value="Rib_uL2_dom2"/>
</dbReference>
<feature type="domain" description="Xrn1 N-terminal" evidence="8">
    <location>
        <begin position="1"/>
        <end position="227"/>
    </location>
</feature>
<dbReference type="GO" id="GO:0060261">
    <property type="term" value="P:positive regulation of transcription initiation by RNA polymerase II"/>
    <property type="evidence" value="ECO:0007669"/>
    <property type="project" value="EnsemblFungi"/>
</dbReference>
<evidence type="ECO:0000259" key="10">
    <source>
        <dbReference type="Pfam" id="PF18129"/>
    </source>
</evidence>
<dbReference type="Gene3D" id="3.40.50.12390">
    <property type="match status" value="2"/>
</dbReference>
<reference evidence="14" key="1">
    <citation type="submission" date="2016-03" db="EMBL/GenBank/DDBJ databases">
        <authorList>
            <person name="Devillers H."/>
        </authorList>
    </citation>
    <scope>NUCLEOTIDE SEQUENCE [LARGE SCALE GENOMIC DNA]</scope>
</reference>
<dbReference type="InterPro" id="IPR041385">
    <property type="entry name" value="SH3_12"/>
</dbReference>
<keyword evidence="1 5" id="KW-0540">Nuclease</keyword>
<dbReference type="GO" id="GO:0070651">
    <property type="term" value="P:nonfunctional rRNA decay"/>
    <property type="evidence" value="ECO:0007669"/>
    <property type="project" value="EnsemblFungi"/>
</dbReference>
<dbReference type="GO" id="GO:0070966">
    <property type="term" value="P:nuclear-transcribed mRNA catabolic process, no-go decay"/>
    <property type="evidence" value="ECO:0007669"/>
    <property type="project" value="EnsemblFungi"/>
</dbReference>
<evidence type="ECO:0000259" key="11">
    <source>
        <dbReference type="Pfam" id="PF18332"/>
    </source>
</evidence>
<sequence>MGIPKFFRYISERWPMISQLIDGSQIPEFDNLYLDMNSILHTCTHANDDDVTKRMTEEEVFAKIFAYIDHLFHTISPKNTFYMAIDGVAPRAKMNQQRSRRFRTAMDAEKALQKAIANGEEIPKGEPFDSNCITPGTEFMAKLTQNLKYFIHDKVSNDSAWSSAKIIFSGHEVPGEGEHKIMEHIRRMRAQPDYDANTRHCIYGLDADLIMLGLSTHDPHFALLREEVTFGRRQKSQALEHQNFYLLHISMLREYLELEFNEVADDLQFEYDFERMLDDFLLVMFVIGNDFLPNLPDLHLNKGAFPVLLQTFKEALKHTDGYINEQGTINLSRFQVWLQYLSQFELMNFEKEDVNVEWFNKQLENISLEGERKRARTGKKLLLKQQKKIVGMIKPWLLKASSMRFDPNGVSDDQIPTFTLEESIIQENLPFLKELAFDLGLIVVHSQSMDKYFLQLDIDGINPQESADEQSDRIQALRRSIKKYEQAVLVEGSEELKEEHKFYNERFDKWRDQYYKEKLDFSYYDEKELTEMTENYVEGLQWVLYYYYQGCQSWSWYYKYHYAPRISDVQRGLNQIIKFNKGTPFRPFQQLMAVLPERSKSLIPTVYRPLMYDPKSPIADFYPDEVELDKNGKTADWEAVVKLSFVDEGRLIEAMSPLDEKLTPEEKKRNSFGTDLIFIFNPQIDDIYKSPLSGLFSDIEHNHCTEREYVPKSMKGLELFFGLPPGAKLGAGALAGFPSLKTLPFDNKLEYNGCLVFQQPSRQQSMLLSVKDAYSEGNLTIDEFAKTHLGNVVYSRWPYLRESKVLSVTDGQISLELSDNKLSANGKPKLLQRNLDEAEKKLFYSQRANIRRNYSIQRGVVLDEVRAIVRVVPVNGLTRTPEGAFVKTFSSNEEFYPLQLIVEDVENKDKRYMERPPLPVDEEFPEGSDVIFLGDYAYGGKATIDGYSSSTRLRLTVEKHTTKSEPTIGKVRAQLDEKLIRYYPSFVVSKRLQIHPLFLSRITSKFMVDGFGERPINFGLEIKFESRHEKVLGYARRNVKGWEYSDMTIALLREYQKNFPEFFFKLSTQAKETPSFEKMYPKAGREDLKALVDNVRSWLKGAKQNFVTVSLESDSLTKASMGAVEDAIEQYSRVSPEVTSKQLAKVPREAVLDPQVSFSLLRTQRFDLGDRVVYIQDSGKVPLFSKGTVVGYTTIGPKLSIQVLFDNEIVAGNDFGGRLKTKRGLGLDSSFLLNLTNKQFIYHSKASKSVKETAKKPQKQIKAAYAKPPPKASAALKKKQAQELLTHIRGEEHQEGGEEKDKATNGEHNKPLDGGSQPSLPADRAIASNIYNAIFSQFSAQGVVQPPPQGPHGLPYNLPHNGIPPHMGGQVPPPGFLPFPSQEGLRMMPPPVGQYPFQQPLPPVTPSGPGAIPGLNGNLPHETEPRGQSGAAPQVMNKAQSSGDPDYNLPNGTASNTAINSRVNSKRGARGGYRGRGRGRGRDRESQRGRGPVSKPNSSASTK</sequence>
<evidence type="ECO:0000256" key="2">
    <source>
        <dbReference type="ARBA" id="ARBA00022801"/>
    </source>
</evidence>
<dbReference type="PANTHER" id="PTHR12341:SF7">
    <property type="entry name" value="5'-3' EXORIBONUCLEASE 1"/>
    <property type="match status" value="1"/>
</dbReference>
<feature type="compositionally biased region" description="Pro residues" evidence="7">
    <location>
        <begin position="1389"/>
        <end position="1406"/>
    </location>
</feature>
<dbReference type="GO" id="GO:0004534">
    <property type="term" value="F:5'-3' RNA exonuclease activity"/>
    <property type="evidence" value="ECO:0007669"/>
    <property type="project" value="EnsemblFungi"/>
</dbReference>
<feature type="region of interest" description="Disordered" evidence="7">
    <location>
        <begin position="1246"/>
        <end position="1322"/>
    </location>
</feature>
<evidence type="ECO:0000259" key="8">
    <source>
        <dbReference type="Pfam" id="PF03159"/>
    </source>
</evidence>
<keyword evidence="5" id="KW-0866">Nonsense-mediated mRNA decay</keyword>
<keyword evidence="6" id="KW-0175">Coiled coil</keyword>
<dbReference type="GO" id="GO:0010494">
    <property type="term" value="C:cytoplasmic stress granule"/>
    <property type="evidence" value="ECO:0007669"/>
    <property type="project" value="EnsemblFungi"/>
</dbReference>
<proteinExistence type="inferred from homology"/>
<evidence type="ECO:0000256" key="3">
    <source>
        <dbReference type="ARBA" id="ARBA00022839"/>
    </source>
</evidence>
<dbReference type="InterPro" id="IPR041412">
    <property type="entry name" value="Xrn1_helical"/>
</dbReference>
<dbReference type="Proteomes" id="UP000190274">
    <property type="component" value="Chromosome G"/>
</dbReference>
<dbReference type="InterPro" id="IPR047008">
    <property type="entry name" value="XRN1_SH3_sf"/>
</dbReference>
<dbReference type="Gene3D" id="2.170.260.40">
    <property type="match status" value="1"/>
</dbReference>
<dbReference type="FunFam" id="2.30.30.750:FF:000002">
    <property type="entry name" value="5'-3' exoribonuclease 1"/>
    <property type="match status" value="1"/>
</dbReference>
<keyword evidence="14" id="KW-1185">Reference proteome</keyword>
<name>A0A1G4JS18_9SACH</name>
<evidence type="ECO:0000313" key="13">
    <source>
        <dbReference type="EMBL" id="SCU93625.1"/>
    </source>
</evidence>
<dbReference type="OrthoDB" id="372487at2759"/>
<feature type="compositionally biased region" description="Polar residues" evidence="7">
    <location>
        <begin position="1450"/>
        <end position="1463"/>
    </location>
</feature>
<dbReference type="FunFam" id="3.40.50.12390:FF:000002">
    <property type="entry name" value="5'-3' exoribonuclease 1"/>
    <property type="match status" value="1"/>
</dbReference>
<dbReference type="STRING" id="1266660.A0A1G4JS18"/>
<dbReference type="Pfam" id="PF17846">
    <property type="entry name" value="XRN_M"/>
    <property type="match status" value="1"/>
</dbReference>
<dbReference type="GO" id="GO:0016078">
    <property type="term" value="P:tRNA decay"/>
    <property type="evidence" value="ECO:0007669"/>
    <property type="project" value="EnsemblFungi"/>
</dbReference>
<evidence type="ECO:0000256" key="7">
    <source>
        <dbReference type="SAM" id="MobiDB-lite"/>
    </source>
</evidence>
<dbReference type="InterPro" id="IPR040992">
    <property type="entry name" value="XRN1_D1"/>
</dbReference>
<dbReference type="GO" id="GO:0110155">
    <property type="term" value="P:NAD-cap decapping"/>
    <property type="evidence" value="ECO:0007669"/>
    <property type="project" value="EnsemblFungi"/>
</dbReference>
<accession>A0A1G4JS18</accession>
<dbReference type="InterPro" id="IPR016494">
    <property type="entry name" value="5_3_exoribonuclease_1"/>
</dbReference>
<dbReference type="Gene3D" id="2.30.30.750">
    <property type="match status" value="1"/>
</dbReference>
<protein>
    <recommendedName>
        <fullName evidence="5">5'-3' exoribonuclease 1</fullName>
        <ecNumber evidence="5">3.1.13.-</ecNumber>
    </recommendedName>
</protein>
<feature type="region of interest" description="Disordered" evidence="7">
    <location>
        <begin position="1389"/>
        <end position="1503"/>
    </location>
</feature>
<dbReference type="GO" id="GO:0090512">
    <property type="term" value="C:eisosome membrane domain/MCC"/>
    <property type="evidence" value="ECO:0007669"/>
    <property type="project" value="EnsemblFungi"/>
</dbReference>
<dbReference type="Gene3D" id="3.30.1370.250">
    <property type="match status" value="1"/>
</dbReference>
<feature type="compositionally biased region" description="Basic residues" evidence="7">
    <location>
        <begin position="1464"/>
        <end position="1479"/>
    </location>
</feature>
<keyword evidence="3 5" id="KW-0269">Exonuclease</keyword>
<dbReference type="GO" id="GO:0043144">
    <property type="term" value="P:sno(s)RNA processing"/>
    <property type="evidence" value="ECO:0007669"/>
    <property type="project" value="EnsemblFungi"/>
</dbReference>
<dbReference type="Pfam" id="PF18334">
    <property type="entry name" value="XRN1_D2_D3"/>
    <property type="match status" value="1"/>
</dbReference>
<feature type="domain" description="Xrn1 helical" evidence="9">
    <location>
        <begin position="271"/>
        <end position="681"/>
    </location>
</feature>
<dbReference type="EMBL" id="LT598457">
    <property type="protein sequence ID" value="SCU93625.1"/>
    <property type="molecule type" value="Genomic_DNA"/>
</dbReference>
<feature type="domain" description="Exoribonuclease Xrn1 D2/D3" evidence="12">
    <location>
        <begin position="919"/>
        <end position="1146"/>
    </location>
</feature>
<dbReference type="GO" id="GO:0061157">
    <property type="term" value="P:mRNA destabilization"/>
    <property type="evidence" value="ECO:0007669"/>
    <property type="project" value="EnsemblFungi"/>
</dbReference>
<comment type="similarity">
    <text evidence="4 5">Belongs to the 5'-3' exonuclease family.</text>
</comment>
<dbReference type="GO" id="GO:0005634">
    <property type="term" value="C:nucleus"/>
    <property type="evidence" value="ECO:0007669"/>
    <property type="project" value="EnsemblFungi"/>
</dbReference>
<keyword evidence="2 5" id="KW-0378">Hydrolase</keyword>
<evidence type="ECO:0000259" key="9">
    <source>
        <dbReference type="Pfam" id="PF17846"/>
    </source>
</evidence>
<dbReference type="GO" id="GO:0006413">
    <property type="term" value="P:translational initiation"/>
    <property type="evidence" value="ECO:0007669"/>
    <property type="project" value="EnsemblFungi"/>
</dbReference>
<dbReference type="Gene3D" id="2.30.30.30">
    <property type="match status" value="1"/>
</dbReference>
<evidence type="ECO:0000259" key="12">
    <source>
        <dbReference type="Pfam" id="PF18334"/>
    </source>
</evidence>
<dbReference type="GO" id="GO:0003723">
    <property type="term" value="F:RNA binding"/>
    <property type="evidence" value="ECO:0007669"/>
    <property type="project" value="UniProtKB-KW"/>
</dbReference>
<dbReference type="Pfam" id="PF03159">
    <property type="entry name" value="XRN_N"/>
    <property type="match status" value="1"/>
</dbReference>
<comment type="function">
    <text evidence="5">Multifunctional protein that exhibits several independent functions at different levels of the cellular processes. 5'-3' exonuclease component of the nonsense-mediated mRNA decay (NMD) which is a highly conserved mRNA degradation pathway, an RNA surveillance system whose role is to identify and rid cells of mRNA with premature termination codons and thus prevents accumulation of potentially harmful truncated proteins.</text>
</comment>
<feature type="compositionally biased region" description="Basic and acidic residues" evidence="7">
    <location>
        <begin position="1286"/>
        <end position="1311"/>
    </location>
</feature>
<dbReference type="GO" id="GO:0007089">
    <property type="term" value="P:traversing start control point of mitotic cell cycle"/>
    <property type="evidence" value="ECO:0007669"/>
    <property type="project" value="EnsemblFungi"/>
</dbReference>
<dbReference type="GO" id="GO:0070479">
    <property type="term" value="P:nuclear-transcribed mRNA catabolic process, 5'-3' exonucleolytic nonsense-mediated decay"/>
    <property type="evidence" value="ECO:0007669"/>
    <property type="project" value="EnsemblFungi"/>
</dbReference>
<dbReference type="InterPro" id="IPR041106">
    <property type="entry name" value="XRN1_D2_D3"/>
</dbReference>
<gene>
    <name evidence="13" type="ORF">LADA_0G04104G</name>
</gene>
<evidence type="ECO:0000313" key="14">
    <source>
        <dbReference type="Proteomes" id="UP000190274"/>
    </source>
</evidence>
<keyword evidence="5" id="KW-0963">Cytoplasm</keyword>
<feature type="coiled-coil region" evidence="6">
    <location>
        <begin position="467"/>
        <end position="513"/>
    </location>
</feature>
<dbReference type="Pfam" id="PF18332">
    <property type="entry name" value="XRN1_D1"/>
    <property type="match status" value="1"/>
</dbReference>
<evidence type="ECO:0000256" key="1">
    <source>
        <dbReference type="ARBA" id="ARBA00022722"/>
    </source>
</evidence>
<dbReference type="GO" id="GO:0032204">
    <property type="term" value="P:regulation of telomere maintenance"/>
    <property type="evidence" value="ECO:0007669"/>
    <property type="project" value="EnsemblFungi"/>
</dbReference>
<feature type="domain" description="5'-3' exoribonuclease 1 SH3-like" evidence="10">
    <location>
        <begin position="1164"/>
        <end position="1234"/>
    </location>
</feature>
<dbReference type="GO" id="GO:0003682">
    <property type="term" value="F:chromatin binding"/>
    <property type="evidence" value="ECO:0007669"/>
    <property type="project" value="EnsemblFungi"/>
</dbReference>
<dbReference type="PIRSF" id="PIRSF006743">
    <property type="entry name" value="Exonuclease_Xnr1"/>
    <property type="match status" value="1"/>
</dbReference>
<keyword evidence="5" id="KW-0694">RNA-binding</keyword>